<sequence>MARESKKQRAVSMDRLSSLPDELLLHILSFLDATEVFMTSFLCERWRYLWTKLPILHFDSRYFPRDNLFLNFVQHFLFRRGDSTIVSDLSFVNHRQNHMRSFYFFVEGIMNYVKPLGIQSLRISADIETQAISQLFDCQSLQSLKLERIITSLDALDFTALKKLNLVCCKFTCYTENSLNPFKGCSNLKSLTLDSCTFICGILERLEISAPELTDLSILWMKHNGNLDGGCVIVLSTPKLKTFTYDYSDLYEFSIMVDLPLMHEVHVDVSTRCGCFDRSEVGSLKSAKQLFNLLKAMGNAKFFTLTERTISVLSVLPLQFQLPAPFPELKTLKALIRKRRTSINLLSVKLIAFLMAGNCEFGGVRMEYQEKEYRDNHSI</sequence>
<organism evidence="1 2">
    <name type="scientific">Bauhinia variegata</name>
    <name type="common">Purple orchid tree</name>
    <name type="synonym">Phanera variegata</name>
    <dbReference type="NCBI Taxonomy" id="167791"/>
    <lineage>
        <taxon>Eukaryota</taxon>
        <taxon>Viridiplantae</taxon>
        <taxon>Streptophyta</taxon>
        <taxon>Embryophyta</taxon>
        <taxon>Tracheophyta</taxon>
        <taxon>Spermatophyta</taxon>
        <taxon>Magnoliopsida</taxon>
        <taxon>eudicotyledons</taxon>
        <taxon>Gunneridae</taxon>
        <taxon>Pentapetalae</taxon>
        <taxon>rosids</taxon>
        <taxon>fabids</taxon>
        <taxon>Fabales</taxon>
        <taxon>Fabaceae</taxon>
        <taxon>Cercidoideae</taxon>
        <taxon>Cercideae</taxon>
        <taxon>Bauhiniinae</taxon>
        <taxon>Bauhinia</taxon>
    </lineage>
</organism>
<protein>
    <submittedName>
        <fullName evidence="1">Uncharacterized protein</fullName>
    </submittedName>
</protein>
<gene>
    <name evidence="1" type="ORF">L6164_025379</name>
</gene>
<reference evidence="1 2" key="1">
    <citation type="journal article" date="2022" name="DNA Res.">
        <title>Chromosomal-level genome assembly of the orchid tree Bauhinia variegata (Leguminosae; Cercidoideae) supports the allotetraploid origin hypothesis of Bauhinia.</title>
        <authorList>
            <person name="Zhong Y."/>
            <person name="Chen Y."/>
            <person name="Zheng D."/>
            <person name="Pang J."/>
            <person name="Liu Y."/>
            <person name="Luo S."/>
            <person name="Meng S."/>
            <person name="Qian L."/>
            <person name="Wei D."/>
            <person name="Dai S."/>
            <person name="Zhou R."/>
        </authorList>
    </citation>
    <scope>NUCLEOTIDE SEQUENCE [LARGE SCALE GENOMIC DNA]</scope>
    <source>
        <strain evidence="1">BV-YZ2020</strain>
    </source>
</reference>
<comment type="caution">
    <text evidence="1">The sequence shown here is derived from an EMBL/GenBank/DDBJ whole genome shotgun (WGS) entry which is preliminary data.</text>
</comment>
<dbReference type="Proteomes" id="UP000828941">
    <property type="component" value="Chromosome 10"/>
</dbReference>
<accession>A0ACB9M0K2</accession>
<dbReference type="EMBL" id="CM039435">
    <property type="protein sequence ID" value="KAI4317515.1"/>
    <property type="molecule type" value="Genomic_DNA"/>
</dbReference>
<evidence type="ECO:0000313" key="1">
    <source>
        <dbReference type="EMBL" id="KAI4317515.1"/>
    </source>
</evidence>
<name>A0ACB9M0K2_BAUVA</name>
<keyword evidence="2" id="KW-1185">Reference proteome</keyword>
<evidence type="ECO:0000313" key="2">
    <source>
        <dbReference type="Proteomes" id="UP000828941"/>
    </source>
</evidence>
<proteinExistence type="predicted"/>